<dbReference type="OrthoDB" id="9810005at2"/>
<organism evidence="3 4">
    <name type="scientific">Cutibacterium acnes</name>
    <name type="common">Propionibacterium acnes</name>
    <dbReference type="NCBI Taxonomy" id="1747"/>
    <lineage>
        <taxon>Bacteria</taxon>
        <taxon>Bacillati</taxon>
        <taxon>Actinomycetota</taxon>
        <taxon>Actinomycetes</taxon>
        <taxon>Propionibacteriales</taxon>
        <taxon>Propionibacteriaceae</taxon>
        <taxon>Cutibacterium</taxon>
    </lineage>
</organism>
<dbReference type="PANTHER" id="PTHR46124:SF2">
    <property type="entry name" value="D-AMINOACYL-TRNA DEACYLASE"/>
    <property type="match status" value="1"/>
</dbReference>
<dbReference type="Pfam" id="PF01026">
    <property type="entry name" value="TatD_DNase"/>
    <property type="match status" value="1"/>
</dbReference>
<dbReference type="InterPro" id="IPR032466">
    <property type="entry name" value="Metal_Hydrolase"/>
</dbReference>
<dbReference type="AlphaFoldDB" id="A0A2B7IYG8"/>
<reference evidence="2 5" key="2">
    <citation type="submission" date="2018-08" db="EMBL/GenBank/DDBJ databases">
        <title>Genome sequencing of Cutibacterium acnes KCOM 1315.</title>
        <authorList>
            <person name="Kook J.-K."/>
            <person name="Park S.-N."/>
            <person name="Lim Y.K."/>
        </authorList>
    </citation>
    <scope>NUCLEOTIDE SEQUENCE [LARGE SCALE GENOMIC DNA]</scope>
    <source>
        <strain evidence="2 5">KCOM 1315</strain>
    </source>
</reference>
<dbReference type="SMR" id="A0A2B7IYG8"/>
<dbReference type="Proteomes" id="UP000226191">
    <property type="component" value="Unassembled WGS sequence"/>
</dbReference>
<proteinExistence type="predicted"/>
<dbReference type="InterPro" id="IPR001130">
    <property type="entry name" value="TatD-like"/>
</dbReference>
<feature type="binding site" evidence="1">
    <location>
        <position position="29"/>
    </location>
    <ligand>
        <name>a divalent metal cation</name>
        <dbReference type="ChEBI" id="CHEBI:60240"/>
        <label>1</label>
    </ligand>
</feature>
<evidence type="ECO:0000256" key="1">
    <source>
        <dbReference type="PIRSR" id="PIRSR005902-1"/>
    </source>
</evidence>
<dbReference type="SUPFAM" id="SSF51556">
    <property type="entry name" value="Metallo-dependent hydrolases"/>
    <property type="match status" value="1"/>
</dbReference>
<feature type="binding site" evidence="1">
    <location>
        <position position="199"/>
    </location>
    <ligand>
        <name>a divalent metal cation</name>
        <dbReference type="ChEBI" id="CHEBI:60240"/>
        <label>2</label>
    </ligand>
</feature>
<reference evidence="3 4" key="1">
    <citation type="submission" date="2017-02" db="EMBL/GenBank/DDBJ databases">
        <title>Prevalence of linear plasmids in Cutibacterium acnes isolates obtained from cancerous prostatic tissue.</title>
        <authorList>
            <person name="Davidsson S."/>
            <person name="Bruggemann H."/>
        </authorList>
    </citation>
    <scope>NUCLEOTIDE SEQUENCE [LARGE SCALE GENOMIC DNA]</scope>
    <source>
        <strain evidence="3 4">11-78</strain>
    </source>
</reference>
<dbReference type="PIRSF" id="PIRSF005902">
    <property type="entry name" value="DNase_TatD"/>
    <property type="match status" value="1"/>
</dbReference>
<protein>
    <submittedName>
        <fullName evidence="3">AraC family transcriptional regulator</fullName>
    </submittedName>
    <submittedName>
        <fullName evidence="2">TatD family deoxyribonuclease</fullName>
    </submittedName>
</protein>
<dbReference type="EMBL" id="CP031442">
    <property type="protein sequence ID" value="AXM06587.1"/>
    <property type="molecule type" value="Genomic_DNA"/>
</dbReference>
<dbReference type="PANTHER" id="PTHR46124">
    <property type="entry name" value="D-AMINOACYL-TRNA DEACYLASE"/>
    <property type="match status" value="1"/>
</dbReference>
<dbReference type="EMBL" id="MVCE01000002">
    <property type="protein sequence ID" value="PGF34813.1"/>
    <property type="molecule type" value="Genomic_DNA"/>
</dbReference>
<evidence type="ECO:0000313" key="2">
    <source>
        <dbReference type="EMBL" id="AXM06587.1"/>
    </source>
</evidence>
<feature type="binding site" evidence="1">
    <location>
        <position position="160"/>
    </location>
    <ligand>
        <name>a divalent metal cation</name>
        <dbReference type="ChEBI" id="CHEBI:60240"/>
        <label>2</label>
    </ligand>
</feature>
<evidence type="ECO:0000313" key="3">
    <source>
        <dbReference type="EMBL" id="PGF34813.1"/>
    </source>
</evidence>
<accession>A0A2B7IYG8</accession>
<dbReference type="Gene3D" id="3.20.20.140">
    <property type="entry name" value="Metal-dependent hydrolases"/>
    <property type="match status" value="1"/>
</dbReference>
<sequence length="302" mass="32337">MNEAIREVLGEAGAPPLPEPLAGSIVDSHTHLDTVQDVVGIEPAISLAAAREVGVTRIAQIGCDVAGSEFAEELARTHKNVIAAVAIHPNDAARLGREKIGDALKRIDELASVGNHVRAIGETGIDHFGTTDADGQALQREVFAAHIAMAHAHDLTLAIHMRDARNGGEGDEPPSGRQAHDDVVDVLNSEGWPDRIIMHCYSGDADLARICLDHGAYLSFSGTITFNSAGPQRDALAIAPDNRILVETDAPFLTPAPRRGKRNGPYLLPHTARFIAKQRGWDELRVCQQLTENAFAAYGGAW</sequence>
<gene>
    <name evidence="3" type="ORF">B1B09_04055</name>
    <name evidence="2" type="ORF">DXN06_05080</name>
</gene>
<dbReference type="GO" id="GO:0016788">
    <property type="term" value="F:hydrolase activity, acting on ester bonds"/>
    <property type="evidence" value="ECO:0007669"/>
    <property type="project" value="InterPro"/>
</dbReference>
<feature type="binding site" evidence="1">
    <location>
        <position position="31"/>
    </location>
    <ligand>
        <name>a divalent metal cation</name>
        <dbReference type="ChEBI" id="CHEBI:60240"/>
        <label>1</label>
    </ligand>
</feature>
<dbReference type="GO" id="GO:0005829">
    <property type="term" value="C:cytosol"/>
    <property type="evidence" value="ECO:0007669"/>
    <property type="project" value="TreeGrafter"/>
</dbReference>
<feature type="binding site" evidence="1">
    <location>
        <position position="122"/>
    </location>
    <ligand>
        <name>a divalent metal cation</name>
        <dbReference type="ChEBI" id="CHEBI:60240"/>
        <label>1</label>
    </ligand>
</feature>
<name>A0A2B7IYG8_CUTAC</name>
<dbReference type="RefSeq" id="WP_002516665.1">
    <property type="nucleotide sequence ID" value="NZ_AP019664.1"/>
</dbReference>
<dbReference type="Proteomes" id="UP000256621">
    <property type="component" value="Chromosome"/>
</dbReference>
<dbReference type="CDD" id="cd01310">
    <property type="entry name" value="TatD_DNAse"/>
    <property type="match status" value="1"/>
</dbReference>
<dbReference type="GeneID" id="92856507"/>
<dbReference type="GO" id="GO:0046872">
    <property type="term" value="F:metal ion binding"/>
    <property type="evidence" value="ECO:0007669"/>
    <property type="project" value="UniProtKB-KW"/>
</dbReference>
<feature type="binding site" evidence="1">
    <location>
        <position position="249"/>
    </location>
    <ligand>
        <name>a divalent metal cation</name>
        <dbReference type="ChEBI" id="CHEBI:60240"/>
        <label>1</label>
    </ligand>
</feature>
<keyword evidence="1" id="KW-0479">Metal-binding</keyword>
<evidence type="ECO:0000313" key="4">
    <source>
        <dbReference type="Proteomes" id="UP000226191"/>
    </source>
</evidence>
<evidence type="ECO:0000313" key="5">
    <source>
        <dbReference type="Proteomes" id="UP000256621"/>
    </source>
</evidence>